<evidence type="ECO:0000313" key="8">
    <source>
        <dbReference type="Proteomes" id="UP000636479"/>
    </source>
</evidence>
<dbReference type="OrthoDB" id="629492at2759"/>
<dbReference type="AlphaFoldDB" id="A0A8H6WGS9"/>
<reference evidence="7" key="1">
    <citation type="submission" date="2020-05" db="EMBL/GenBank/DDBJ databases">
        <title>Mycena genomes resolve the evolution of fungal bioluminescence.</title>
        <authorList>
            <person name="Tsai I.J."/>
        </authorList>
    </citation>
    <scope>NUCLEOTIDE SEQUENCE</scope>
    <source>
        <strain evidence="7">171206Taipei</strain>
    </source>
</reference>
<dbReference type="RefSeq" id="XP_037223892.1">
    <property type="nucleotide sequence ID" value="XM_037358797.1"/>
</dbReference>
<gene>
    <name evidence="7" type="ORF">MIND_00188900</name>
</gene>
<dbReference type="Gene3D" id="1.25.40.10">
    <property type="entry name" value="Tetratricopeptide repeat domain"/>
    <property type="match status" value="1"/>
</dbReference>
<feature type="zinc finger region" description="C3H1-type" evidence="3">
    <location>
        <begin position="261"/>
        <end position="288"/>
    </location>
</feature>
<comment type="caution">
    <text evidence="7">The sequence shown here is derived from an EMBL/GenBank/DDBJ whole genome shotgun (WGS) entry which is preliminary data.</text>
</comment>
<dbReference type="PROSITE" id="PS50103">
    <property type="entry name" value="ZF_C3H1"/>
    <property type="match status" value="2"/>
</dbReference>
<feature type="compositionally biased region" description="Basic residues" evidence="5">
    <location>
        <begin position="336"/>
        <end position="345"/>
    </location>
</feature>
<dbReference type="PROSITE" id="PS50005">
    <property type="entry name" value="TPR"/>
    <property type="match status" value="1"/>
</dbReference>
<dbReference type="Pfam" id="PF14559">
    <property type="entry name" value="TPR_19"/>
    <property type="match status" value="1"/>
</dbReference>
<keyword evidence="4" id="KW-0175">Coiled coil</keyword>
<feature type="zinc finger region" description="C3H1-type" evidence="3">
    <location>
        <begin position="227"/>
        <end position="254"/>
    </location>
</feature>
<evidence type="ECO:0000256" key="4">
    <source>
        <dbReference type="SAM" id="Coils"/>
    </source>
</evidence>
<dbReference type="InterPro" id="IPR019734">
    <property type="entry name" value="TPR_rpt"/>
</dbReference>
<evidence type="ECO:0000259" key="6">
    <source>
        <dbReference type="PROSITE" id="PS50103"/>
    </source>
</evidence>
<keyword evidence="1 2" id="KW-0802">TPR repeat</keyword>
<sequence length="480" mass="51861">MADTQAAPALPTPALTPTPALETGASTPAGEREDVVVVLTADDADARERLLATRAIRRIESAAKRREQAGEKREAGVAAMRAQEYEAAAAAFGEACALWRTNPVLRCDLATAWMHLGRFEDAEASASNALNLDPKLVEARYVRGMARKGRGVLRAAIVDFETVLQLDPKNEPAQAQLRELTAEPLPDSPSDPDFDPADPLITSTLPALPTLDPDLLSTSDTSDANHTGSGTPCLFYNHGGCLRGSACAFSHAADHKSVRDGLGKNVCLYHLLGLCKFGAKCIYSHERKWLADGWWDDAGVVDRVKTRVEREREGRKERREEREREKEKRKEEKGRKEKGKRRGGKKSVPVKQQPGTTDPLTAEIERRMAVMAAMGIPTGTLSPNDVLRQMQAIAASGMPLPYSPMLAETPGISVPLSPGLQLGMLAQMQAGQEQIRELEGRMRELKGMAERRKAAEEGIEVPVVEVQAASPAVGSGAGAA</sequence>
<dbReference type="Gene3D" id="3.30.1370.210">
    <property type="match status" value="1"/>
</dbReference>
<feature type="repeat" description="TPR" evidence="2">
    <location>
        <begin position="137"/>
        <end position="170"/>
    </location>
</feature>
<dbReference type="GeneID" id="59341313"/>
<evidence type="ECO:0000256" key="1">
    <source>
        <dbReference type="ARBA" id="ARBA00022803"/>
    </source>
</evidence>
<name>A0A8H6WGS9_9AGAR</name>
<keyword evidence="3" id="KW-0862">Zinc</keyword>
<keyword evidence="8" id="KW-1185">Reference proteome</keyword>
<feature type="domain" description="C3H1-type" evidence="6">
    <location>
        <begin position="227"/>
        <end position="254"/>
    </location>
</feature>
<feature type="domain" description="C3H1-type" evidence="6">
    <location>
        <begin position="261"/>
        <end position="288"/>
    </location>
</feature>
<dbReference type="PANTHER" id="PTHR46423">
    <property type="entry name" value="RNA POLYMERASE II-ASSOCIATED PROTEIN 3"/>
    <property type="match status" value="1"/>
</dbReference>
<feature type="region of interest" description="Disordered" evidence="5">
    <location>
        <begin position="307"/>
        <end position="358"/>
    </location>
</feature>
<dbReference type="Proteomes" id="UP000636479">
    <property type="component" value="Unassembled WGS sequence"/>
</dbReference>
<keyword evidence="3" id="KW-0863">Zinc-finger</keyword>
<organism evidence="7 8">
    <name type="scientific">Mycena indigotica</name>
    <dbReference type="NCBI Taxonomy" id="2126181"/>
    <lineage>
        <taxon>Eukaryota</taxon>
        <taxon>Fungi</taxon>
        <taxon>Dikarya</taxon>
        <taxon>Basidiomycota</taxon>
        <taxon>Agaricomycotina</taxon>
        <taxon>Agaricomycetes</taxon>
        <taxon>Agaricomycetidae</taxon>
        <taxon>Agaricales</taxon>
        <taxon>Marasmiineae</taxon>
        <taxon>Mycenaceae</taxon>
        <taxon>Mycena</taxon>
    </lineage>
</organism>
<dbReference type="InterPro" id="IPR051966">
    <property type="entry name" value="RPAP3"/>
</dbReference>
<dbReference type="GO" id="GO:0008270">
    <property type="term" value="F:zinc ion binding"/>
    <property type="evidence" value="ECO:0007669"/>
    <property type="project" value="UniProtKB-KW"/>
</dbReference>
<evidence type="ECO:0000313" key="7">
    <source>
        <dbReference type="EMBL" id="KAF7311784.1"/>
    </source>
</evidence>
<dbReference type="PANTHER" id="PTHR46423:SF1">
    <property type="entry name" value="RNA POLYMERASE II-ASSOCIATED PROTEIN 3"/>
    <property type="match status" value="1"/>
</dbReference>
<dbReference type="SMART" id="SM00028">
    <property type="entry name" value="TPR"/>
    <property type="match status" value="3"/>
</dbReference>
<dbReference type="SMART" id="SM00356">
    <property type="entry name" value="ZnF_C3H1"/>
    <property type="match status" value="2"/>
</dbReference>
<dbReference type="EMBL" id="JACAZF010000002">
    <property type="protein sequence ID" value="KAF7311784.1"/>
    <property type="molecule type" value="Genomic_DNA"/>
</dbReference>
<evidence type="ECO:0000256" key="5">
    <source>
        <dbReference type="SAM" id="MobiDB-lite"/>
    </source>
</evidence>
<dbReference type="SUPFAM" id="SSF48452">
    <property type="entry name" value="TPR-like"/>
    <property type="match status" value="1"/>
</dbReference>
<feature type="region of interest" description="Disordered" evidence="5">
    <location>
        <begin position="1"/>
        <end position="29"/>
    </location>
</feature>
<evidence type="ECO:0000256" key="2">
    <source>
        <dbReference type="PROSITE-ProRule" id="PRU00339"/>
    </source>
</evidence>
<feature type="compositionally biased region" description="Basic and acidic residues" evidence="5">
    <location>
        <begin position="307"/>
        <end position="335"/>
    </location>
</feature>
<feature type="coiled-coil region" evidence="4">
    <location>
        <begin position="428"/>
        <end position="455"/>
    </location>
</feature>
<accession>A0A8H6WGS9</accession>
<dbReference type="GO" id="GO:0101031">
    <property type="term" value="C:protein folding chaperone complex"/>
    <property type="evidence" value="ECO:0007669"/>
    <property type="project" value="TreeGrafter"/>
</dbReference>
<keyword evidence="3" id="KW-0479">Metal-binding</keyword>
<proteinExistence type="predicted"/>
<protein>
    <recommendedName>
        <fullName evidence="6">C3H1-type domain-containing protein</fullName>
    </recommendedName>
</protein>
<evidence type="ECO:0000256" key="3">
    <source>
        <dbReference type="PROSITE-ProRule" id="PRU00723"/>
    </source>
</evidence>
<dbReference type="InterPro" id="IPR000571">
    <property type="entry name" value="Znf_CCCH"/>
</dbReference>
<dbReference type="InterPro" id="IPR011990">
    <property type="entry name" value="TPR-like_helical_dom_sf"/>
</dbReference>